<comment type="caution">
    <text evidence="3">The sequence shown here is derived from an EMBL/GenBank/DDBJ whole genome shotgun (WGS) entry which is preliminary data.</text>
</comment>
<dbReference type="PRINTS" id="PR01438">
    <property type="entry name" value="UNVRSLSTRESS"/>
</dbReference>
<keyword evidence="4" id="KW-1185">Reference proteome</keyword>
<reference evidence="3 4" key="1">
    <citation type="submission" date="2021-08" db="EMBL/GenBank/DDBJ databases">
        <title>Massilia sp. R798.</title>
        <authorList>
            <person name="Baek J.H."/>
            <person name="Jung H.S."/>
            <person name="Kim K.R."/>
            <person name="Jeon C.O."/>
        </authorList>
    </citation>
    <scope>NUCLEOTIDE SEQUENCE [LARGE SCALE GENOMIC DNA]</scope>
    <source>
        <strain evidence="3 4">R798</strain>
    </source>
</reference>
<dbReference type="CDD" id="cd00293">
    <property type="entry name" value="USP-like"/>
    <property type="match status" value="1"/>
</dbReference>
<comment type="similarity">
    <text evidence="1">Belongs to the universal stress protein A family.</text>
</comment>
<sequence>MFDTILWPVDGSPRSFEPMAAVINLAQLSRATVVVLSIAEPRLYRAADAETLASGDIVELAHLNTAKHDVSAIRRAVQAAGVACEDMVALSASPSAEIVNVARRRGCDLIVMATRGKLGLIESLLSPSCTQEVVAASPVPVLIIP</sequence>
<dbReference type="PANTHER" id="PTHR46268:SF6">
    <property type="entry name" value="UNIVERSAL STRESS PROTEIN UP12"/>
    <property type="match status" value="1"/>
</dbReference>
<dbReference type="RefSeq" id="WP_223467370.1">
    <property type="nucleotide sequence ID" value="NZ_JAFBIL020000002.1"/>
</dbReference>
<dbReference type="InterPro" id="IPR006015">
    <property type="entry name" value="Universal_stress_UspA"/>
</dbReference>
<dbReference type="InterPro" id="IPR014729">
    <property type="entry name" value="Rossmann-like_a/b/a_fold"/>
</dbReference>
<dbReference type="EMBL" id="JAFBIL020000002">
    <property type="protein sequence ID" value="MBZ2206949.1"/>
    <property type="molecule type" value="Genomic_DNA"/>
</dbReference>
<evidence type="ECO:0000313" key="4">
    <source>
        <dbReference type="Proteomes" id="UP000809349"/>
    </source>
</evidence>
<dbReference type="SUPFAM" id="SSF52402">
    <property type="entry name" value="Adenine nucleotide alpha hydrolases-like"/>
    <property type="match status" value="1"/>
</dbReference>
<dbReference type="InterPro" id="IPR006016">
    <property type="entry name" value="UspA"/>
</dbReference>
<dbReference type="Proteomes" id="UP000809349">
    <property type="component" value="Unassembled WGS sequence"/>
</dbReference>
<name>A0ABS7SL90_9BURK</name>
<evidence type="ECO:0000256" key="1">
    <source>
        <dbReference type="ARBA" id="ARBA00008791"/>
    </source>
</evidence>
<dbReference type="Pfam" id="PF00582">
    <property type="entry name" value="Usp"/>
    <property type="match status" value="1"/>
</dbReference>
<evidence type="ECO:0000313" key="3">
    <source>
        <dbReference type="EMBL" id="MBZ2206949.1"/>
    </source>
</evidence>
<dbReference type="PANTHER" id="PTHR46268">
    <property type="entry name" value="STRESS RESPONSE PROTEIN NHAX"/>
    <property type="match status" value="1"/>
</dbReference>
<evidence type="ECO:0000259" key="2">
    <source>
        <dbReference type="Pfam" id="PF00582"/>
    </source>
</evidence>
<organism evidence="3 4">
    <name type="scientific">Massilia soli</name>
    <dbReference type="NCBI Taxonomy" id="2792854"/>
    <lineage>
        <taxon>Bacteria</taxon>
        <taxon>Pseudomonadati</taxon>
        <taxon>Pseudomonadota</taxon>
        <taxon>Betaproteobacteria</taxon>
        <taxon>Burkholderiales</taxon>
        <taxon>Oxalobacteraceae</taxon>
        <taxon>Telluria group</taxon>
        <taxon>Massilia</taxon>
    </lineage>
</organism>
<accession>A0ABS7SL90</accession>
<protein>
    <submittedName>
        <fullName evidence="3">Universal stress protein</fullName>
    </submittedName>
</protein>
<proteinExistence type="inferred from homology"/>
<feature type="domain" description="UspA" evidence="2">
    <location>
        <begin position="1"/>
        <end position="145"/>
    </location>
</feature>
<gene>
    <name evidence="3" type="ORF">I4X03_006715</name>
</gene>
<dbReference type="Gene3D" id="3.40.50.620">
    <property type="entry name" value="HUPs"/>
    <property type="match status" value="1"/>
</dbReference>